<keyword evidence="6" id="KW-0276">Fatty acid metabolism</keyword>
<keyword evidence="9" id="KW-0443">Lipid metabolism</keyword>
<dbReference type="GO" id="GO:0045300">
    <property type="term" value="F:stearoyl-[ACP] desaturase activity"/>
    <property type="evidence" value="ECO:0007669"/>
    <property type="project" value="InterPro"/>
</dbReference>
<accession>A0A098Y7H8</accession>
<feature type="binding site" evidence="11">
    <location>
        <position position="189"/>
    </location>
    <ligand>
        <name>Fe cation</name>
        <dbReference type="ChEBI" id="CHEBI:24875"/>
        <label>1</label>
    </ligand>
</feature>
<dbReference type="GO" id="GO:0046872">
    <property type="term" value="F:metal ion binding"/>
    <property type="evidence" value="ECO:0007669"/>
    <property type="project" value="UniProtKB-KW"/>
</dbReference>
<dbReference type="SUPFAM" id="SSF47240">
    <property type="entry name" value="Ferritin-like"/>
    <property type="match status" value="1"/>
</dbReference>
<organism evidence="12 13">
    <name type="scientific">Modestobacter caceresii</name>
    <dbReference type="NCBI Taxonomy" id="1522368"/>
    <lineage>
        <taxon>Bacteria</taxon>
        <taxon>Bacillati</taxon>
        <taxon>Actinomycetota</taxon>
        <taxon>Actinomycetes</taxon>
        <taxon>Geodermatophilales</taxon>
        <taxon>Geodermatophilaceae</taxon>
        <taxon>Modestobacter</taxon>
    </lineage>
</organism>
<evidence type="ECO:0000256" key="3">
    <source>
        <dbReference type="ARBA" id="ARBA00011738"/>
    </source>
</evidence>
<keyword evidence="7" id="KW-0560">Oxidoreductase</keyword>
<feature type="binding site" evidence="11">
    <location>
        <position position="159"/>
    </location>
    <ligand>
        <name>Fe cation</name>
        <dbReference type="ChEBI" id="CHEBI:24875"/>
        <label>2</label>
    </ligand>
</feature>
<dbReference type="Pfam" id="PF03405">
    <property type="entry name" value="FA_desaturase_2"/>
    <property type="match status" value="1"/>
</dbReference>
<name>A0A098Y7H8_9ACTN</name>
<dbReference type="InterPro" id="IPR012348">
    <property type="entry name" value="RNR-like"/>
</dbReference>
<evidence type="ECO:0000256" key="11">
    <source>
        <dbReference type="PIRSR" id="PIRSR000346-1"/>
    </source>
</evidence>
<evidence type="ECO:0000313" key="12">
    <source>
        <dbReference type="EMBL" id="KGH46454.1"/>
    </source>
</evidence>
<dbReference type="RefSeq" id="WP_036336051.1">
    <property type="nucleotide sequence ID" value="NZ_JPMX01000050.1"/>
</dbReference>
<evidence type="ECO:0000256" key="4">
    <source>
        <dbReference type="ARBA" id="ARBA00022516"/>
    </source>
</evidence>
<dbReference type="GO" id="GO:0005829">
    <property type="term" value="C:cytosol"/>
    <property type="evidence" value="ECO:0007669"/>
    <property type="project" value="TreeGrafter"/>
</dbReference>
<dbReference type="PIRSF" id="PIRSF000346">
    <property type="entry name" value="Dlt9_acylACP_des"/>
    <property type="match status" value="1"/>
</dbReference>
<comment type="similarity">
    <text evidence="2">Belongs to the fatty acid desaturase type 2 family.</text>
</comment>
<feature type="binding site" evidence="11">
    <location>
        <position position="192"/>
    </location>
    <ligand>
        <name>Fe cation</name>
        <dbReference type="ChEBI" id="CHEBI:24875"/>
        <label>2</label>
    </ligand>
</feature>
<comment type="subunit">
    <text evidence="3">Homodimer.</text>
</comment>
<keyword evidence="5 11" id="KW-0479">Metal-binding</keyword>
<sequence>MSHTSREAALLTELEPVVEENLNRHIGLAQEWHPHDYVPWSEGRDFAFLGGEDWSPEQSRLDETAKAAMFTNLLTEDNLPSYHREIATRFGRDGAWGTWVGRWTAEENRHGIALRDYLVVTRGVDPVELERARMDYMTSGYDSGDKTPLEAVAYVSFQELATRVSHRNTGKATGDPIADKLLARIAKDENLHMVFYRNIVSAAFEIEPDKTMRAVADEVMRFEMPGATMAGFRKNSVLIAKAGIYDLRLHHDEVIQPVLRAWQVFERTNLGPEGEQAREELAQFLVGLDAQATKFVESRDRMRTRMQARQDTQLTPLPQA</sequence>
<evidence type="ECO:0000256" key="1">
    <source>
        <dbReference type="ARBA" id="ARBA00001954"/>
    </source>
</evidence>
<evidence type="ECO:0000256" key="7">
    <source>
        <dbReference type="ARBA" id="ARBA00023002"/>
    </source>
</evidence>
<dbReference type="PANTHER" id="PTHR31155:SF9">
    <property type="entry name" value="STEAROYL-[ACYL-CARRIER-PROTEIN] 9-DESATURASE 7, CHLOROPLASTIC"/>
    <property type="match status" value="1"/>
</dbReference>
<keyword evidence="10" id="KW-0275">Fatty acid biosynthesis</keyword>
<feature type="binding site" evidence="11">
    <location>
        <position position="110"/>
    </location>
    <ligand>
        <name>Fe cation</name>
        <dbReference type="ChEBI" id="CHEBI:24875"/>
        <label>1</label>
    </ligand>
</feature>
<proteinExistence type="inferred from homology"/>
<comment type="cofactor">
    <cofactor evidence="1">
        <name>Fe(2+)</name>
        <dbReference type="ChEBI" id="CHEBI:29033"/>
    </cofactor>
</comment>
<gene>
    <name evidence="12" type="ORF">IN07_12200</name>
</gene>
<reference evidence="12 13" key="1">
    <citation type="submission" date="2014-07" db="EMBL/GenBank/DDBJ databases">
        <title>Biosystematic studies on Modestobacter strains isolated from extreme hyper-arid desert soil and from historic building.</title>
        <authorList>
            <person name="Bukarasam K."/>
            <person name="Bull A."/>
            <person name="Girard G."/>
            <person name="van Wezel G."/>
            <person name="Goodfellow M."/>
        </authorList>
    </citation>
    <scope>NUCLEOTIDE SEQUENCE [LARGE SCALE GENOMIC DNA]</scope>
    <source>
        <strain evidence="12 13">KNN45-2b</strain>
    </source>
</reference>
<evidence type="ECO:0000313" key="13">
    <source>
        <dbReference type="Proteomes" id="UP000029713"/>
    </source>
</evidence>
<dbReference type="STRING" id="1522368.IN07_12200"/>
<comment type="caution">
    <text evidence="12">The sequence shown here is derived from an EMBL/GenBank/DDBJ whole genome shotgun (WGS) entry which is preliminary data.</text>
</comment>
<evidence type="ECO:0000256" key="5">
    <source>
        <dbReference type="ARBA" id="ARBA00022723"/>
    </source>
</evidence>
<keyword evidence="4" id="KW-0444">Lipid biosynthesis</keyword>
<dbReference type="Proteomes" id="UP000029713">
    <property type="component" value="Unassembled WGS sequence"/>
</dbReference>
<evidence type="ECO:0000256" key="9">
    <source>
        <dbReference type="ARBA" id="ARBA00023098"/>
    </source>
</evidence>
<evidence type="ECO:0000256" key="2">
    <source>
        <dbReference type="ARBA" id="ARBA00008749"/>
    </source>
</evidence>
<feature type="binding site" evidence="11">
    <location>
        <position position="107"/>
    </location>
    <ligand>
        <name>Fe cation</name>
        <dbReference type="ChEBI" id="CHEBI:24875"/>
        <label>1</label>
    </ligand>
</feature>
<dbReference type="OrthoDB" id="9772881at2"/>
<feature type="binding site" evidence="11">
    <location>
        <position position="76"/>
    </location>
    <ligand>
        <name>Fe cation</name>
        <dbReference type="ChEBI" id="CHEBI:24875"/>
        <label>1</label>
    </ligand>
</feature>
<evidence type="ECO:0000256" key="8">
    <source>
        <dbReference type="ARBA" id="ARBA00023004"/>
    </source>
</evidence>
<keyword evidence="8 11" id="KW-0408">Iron</keyword>
<keyword evidence="13" id="KW-1185">Reference proteome</keyword>
<dbReference type="Gene3D" id="1.10.620.20">
    <property type="entry name" value="Ribonucleotide Reductase, subunit A"/>
    <property type="match status" value="1"/>
</dbReference>
<dbReference type="EMBL" id="JPMX01000050">
    <property type="protein sequence ID" value="KGH46454.1"/>
    <property type="molecule type" value="Genomic_DNA"/>
</dbReference>
<dbReference type="PANTHER" id="PTHR31155">
    <property type="entry name" value="ACYL- ACYL-CARRIER-PROTEIN DESATURASE-RELATED"/>
    <property type="match status" value="1"/>
</dbReference>
<protein>
    <submittedName>
        <fullName evidence="12">Acyl-ACP desaturase</fullName>
    </submittedName>
</protein>
<comment type="cofactor">
    <cofactor evidence="11">
        <name>Fe cation</name>
        <dbReference type="ChEBI" id="CHEBI:24875"/>
    </cofactor>
    <text evidence="11">Binds 2 iron ions per subunit.</text>
</comment>
<dbReference type="GO" id="GO:0006633">
    <property type="term" value="P:fatty acid biosynthetic process"/>
    <property type="evidence" value="ECO:0007669"/>
    <property type="project" value="UniProtKB-KW"/>
</dbReference>
<feature type="binding site" evidence="11">
    <location>
        <position position="189"/>
    </location>
    <ligand>
        <name>Fe cation</name>
        <dbReference type="ChEBI" id="CHEBI:24875"/>
        <label>2</label>
    </ligand>
</feature>
<dbReference type="CDD" id="cd01050">
    <property type="entry name" value="Acyl_ACP_Desat"/>
    <property type="match status" value="1"/>
</dbReference>
<dbReference type="AlphaFoldDB" id="A0A098Y7H8"/>
<evidence type="ECO:0000256" key="10">
    <source>
        <dbReference type="ARBA" id="ARBA00023160"/>
    </source>
</evidence>
<feature type="binding site" evidence="11">
    <location>
        <position position="107"/>
    </location>
    <ligand>
        <name>Fe cation</name>
        <dbReference type="ChEBI" id="CHEBI:24875"/>
        <label>2</label>
    </ligand>
</feature>
<dbReference type="InterPro" id="IPR009078">
    <property type="entry name" value="Ferritin-like_SF"/>
</dbReference>
<dbReference type="InterPro" id="IPR005067">
    <property type="entry name" value="Fatty_acid_desaturase-2"/>
</dbReference>
<evidence type="ECO:0000256" key="6">
    <source>
        <dbReference type="ARBA" id="ARBA00022832"/>
    </source>
</evidence>